<dbReference type="AlphaFoldDB" id="A0A1E3JYL7"/>
<feature type="compositionally biased region" description="Low complexity" evidence="1">
    <location>
        <begin position="31"/>
        <end position="60"/>
    </location>
</feature>
<feature type="region of interest" description="Disordered" evidence="1">
    <location>
        <begin position="18"/>
        <end position="104"/>
    </location>
</feature>
<evidence type="ECO:0000256" key="1">
    <source>
        <dbReference type="SAM" id="MobiDB-lite"/>
    </source>
</evidence>
<sequence length="104" mass="11210">MPLRKSASFSKLIESFQLPSPPSLSTPMHISSSQSSPSLMSYSNSPSSPSSLLLTPSPTSERGPIVIVPFGFENKSSGEQQRGKDEEMTCPGAPRSKHIDLPDY</sequence>
<comment type="caution">
    <text evidence="2">The sequence shown here is derived from an EMBL/GenBank/DDBJ whole genome shotgun (WGS) entry which is preliminary data.</text>
</comment>
<gene>
    <name evidence="2" type="ORF">I350_04974</name>
</gene>
<evidence type="ECO:0000313" key="3">
    <source>
        <dbReference type="Proteomes" id="UP000095149"/>
    </source>
</evidence>
<accession>A0A1E3JYL7</accession>
<dbReference type="EMBL" id="MEKH01000007">
    <property type="protein sequence ID" value="ODO05913.1"/>
    <property type="molecule type" value="Genomic_DNA"/>
</dbReference>
<protein>
    <submittedName>
        <fullName evidence="2">Uncharacterized protein</fullName>
    </submittedName>
</protein>
<proteinExistence type="predicted"/>
<organism evidence="2 3">
    <name type="scientific">Cryptococcus amylolentus CBS 6273</name>
    <dbReference type="NCBI Taxonomy" id="1296118"/>
    <lineage>
        <taxon>Eukaryota</taxon>
        <taxon>Fungi</taxon>
        <taxon>Dikarya</taxon>
        <taxon>Basidiomycota</taxon>
        <taxon>Agaricomycotina</taxon>
        <taxon>Tremellomycetes</taxon>
        <taxon>Tremellales</taxon>
        <taxon>Cryptococcaceae</taxon>
        <taxon>Cryptococcus</taxon>
    </lineage>
</organism>
<reference evidence="2 3" key="1">
    <citation type="submission" date="2016-06" db="EMBL/GenBank/DDBJ databases">
        <title>Evolution of pathogenesis and genome organization in the Tremellales.</title>
        <authorList>
            <person name="Cuomo C."/>
            <person name="Litvintseva A."/>
            <person name="Heitman J."/>
            <person name="Chen Y."/>
            <person name="Sun S."/>
            <person name="Springer D."/>
            <person name="Dromer F."/>
            <person name="Young S."/>
            <person name="Zeng Q."/>
            <person name="Chapman S."/>
            <person name="Gujja S."/>
            <person name="Saif S."/>
            <person name="Birren B."/>
        </authorList>
    </citation>
    <scope>NUCLEOTIDE SEQUENCE [LARGE SCALE GENOMIC DNA]</scope>
    <source>
        <strain evidence="2 3">CBS 6273</strain>
    </source>
</reference>
<name>A0A1E3JYL7_9TREE</name>
<evidence type="ECO:0000313" key="2">
    <source>
        <dbReference type="EMBL" id="ODO05913.1"/>
    </source>
</evidence>
<dbReference type="Proteomes" id="UP000095149">
    <property type="component" value="Unassembled WGS sequence"/>
</dbReference>